<organism evidence="2 3">
    <name type="scientific">Ochrobactrum quorumnocens</name>
    <dbReference type="NCBI Taxonomy" id="271865"/>
    <lineage>
        <taxon>Bacteria</taxon>
        <taxon>Pseudomonadati</taxon>
        <taxon>Pseudomonadota</taxon>
        <taxon>Alphaproteobacteria</taxon>
        <taxon>Hyphomicrobiales</taxon>
        <taxon>Brucellaceae</taxon>
        <taxon>Brucella/Ochrobactrum group</taxon>
        <taxon>Ochrobactrum</taxon>
    </lineage>
</organism>
<dbReference type="Proteomes" id="UP000327108">
    <property type="component" value="Unassembled WGS sequence"/>
</dbReference>
<proteinExistence type="predicted"/>
<dbReference type="RefSeq" id="WP_151091436.1">
    <property type="nucleotide sequence ID" value="NZ_JBLZNM010000010.1"/>
</dbReference>
<sequence length="167" mass="18378">MTYIVVSPLSKFEAQIELHQPSHMVTLSSGDVPSISGTTKRLSLIFNDIVEPRDGLVMPESVHVEQLLKFTSTWDRARPLLIHCYAGVSRSTAAAYIAALSFDAQLDEAQLARTLRERSPSATPNMRLIELADEILARKGRMVEAIRAIGRGKDAFEGNVFSLPVAN</sequence>
<dbReference type="PROSITE" id="PS50056">
    <property type="entry name" value="TYR_PHOSPHATASE_2"/>
    <property type="match status" value="1"/>
</dbReference>
<gene>
    <name evidence="2" type="ORF">F3W84_03260</name>
</gene>
<dbReference type="EMBL" id="VYXQ01000002">
    <property type="protein sequence ID" value="KAA9370664.1"/>
    <property type="molecule type" value="Genomic_DNA"/>
</dbReference>
<name>A0A5N1K8W6_9HYPH</name>
<feature type="domain" description="Tyrosine specific protein phosphatases" evidence="1">
    <location>
        <begin position="65"/>
        <end position="122"/>
    </location>
</feature>
<comment type="caution">
    <text evidence="2">The sequence shown here is derived from an EMBL/GenBank/DDBJ whole genome shotgun (WGS) entry which is preliminary data.</text>
</comment>
<dbReference type="Gene3D" id="3.90.190.10">
    <property type="entry name" value="Protein tyrosine phosphatase superfamily"/>
    <property type="match status" value="1"/>
</dbReference>
<dbReference type="InterPro" id="IPR000387">
    <property type="entry name" value="Tyr_Pase_dom"/>
</dbReference>
<evidence type="ECO:0000259" key="1">
    <source>
        <dbReference type="PROSITE" id="PS50056"/>
    </source>
</evidence>
<dbReference type="InterPro" id="IPR029021">
    <property type="entry name" value="Prot-tyrosine_phosphatase-like"/>
</dbReference>
<dbReference type="InterPro" id="IPR016130">
    <property type="entry name" value="Tyr_Pase_AS"/>
</dbReference>
<protein>
    <submittedName>
        <fullName evidence="2">Tyrosine protein phosphatase</fullName>
    </submittedName>
</protein>
<keyword evidence="3" id="KW-1185">Reference proteome</keyword>
<dbReference type="SUPFAM" id="SSF52799">
    <property type="entry name" value="(Phosphotyrosine protein) phosphatases II"/>
    <property type="match status" value="1"/>
</dbReference>
<dbReference type="PROSITE" id="PS00383">
    <property type="entry name" value="TYR_PHOSPHATASE_1"/>
    <property type="match status" value="1"/>
</dbReference>
<reference evidence="2 3" key="1">
    <citation type="submission" date="2019-09" db="EMBL/GenBank/DDBJ databases">
        <title>Biological control of the noxious weed angled onion (Allium triquetrum) thwarted by endophytic bacteria in Victoria, Australia.</title>
        <authorList>
            <person name="Tehranchian P."/>
            <person name="Adair R.J."/>
            <person name="Van T.H."/>
            <person name="Morrison P.D."/>
            <person name="Williams H."/>
            <person name="Lawrie A.C."/>
        </authorList>
    </citation>
    <scope>NUCLEOTIDE SEQUENCE [LARGE SCALE GENOMIC DNA]</scope>
    <source>
        <strain evidence="2 3">RPTAtOch1</strain>
    </source>
</reference>
<dbReference type="AlphaFoldDB" id="A0A5N1K8W6"/>
<accession>A0A5N1K8W6</accession>
<evidence type="ECO:0000313" key="2">
    <source>
        <dbReference type="EMBL" id="KAA9370664.1"/>
    </source>
</evidence>
<evidence type="ECO:0000313" key="3">
    <source>
        <dbReference type="Proteomes" id="UP000327108"/>
    </source>
</evidence>